<proteinExistence type="predicted"/>
<keyword evidence="1" id="KW-1133">Transmembrane helix</keyword>
<dbReference type="EMBL" id="JAVDQG010000005">
    <property type="protein sequence ID" value="MDR6226539.1"/>
    <property type="molecule type" value="Genomic_DNA"/>
</dbReference>
<dbReference type="RefSeq" id="WP_309866566.1">
    <property type="nucleotide sequence ID" value="NZ_JAVDQG010000005.1"/>
</dbReference>
<evidence type="ECO:0000313" key="3">
    <source>
        <dbReference type="Proteomes" id="UP001185012"/>
    </source>
</evidence>
<keyword evidence="3" id="KW-1185">Reference proteome</keyword>
<gene>
    <name evidence="2" type="ORF">JOE21_002546</name>
</gene>
<evidence type="ECO:0000313" key="2">
    <source>
        <dbReference type="EMBL" id="MDR6226539.1"/>
    </source>
</evidence>
<evidence type="ECO:0000256" key="1">
    <source>
        <dbReference type="SAM" id="Phobius"/>
    </source>
</evidence>
<organism evidence="2 3">
    <name type="scientific">Desmospora profundinema</name>
    <dbReference type="NCBI Taxonomy" id="1571184"/>
    <lineage>
        <taxon>Bacteria</taxon>
        <taxon>Bacillati</taxon>
        <taxon>Bacillota</taxon>
        <taxon>Bacilli</taxon>
        <taxon>Bacillales</taxon>
        <taxon>Thermoactinomycetaceae</taxon>
        <taxon>Desmospora</taxon>
    </lineage>
</organism>
<feature type="transmembrane region" description="Helical" evidence="1">
    <location>
        <begin position="35"/>
        <end position="59"/>
    </location>
</feature>
<dbReference type="Proteomes" id="UP001185012">
    <property type="component" value="Unassembled WGS sequence"/>
</dbReference>
<keyword evidence="1" id="KW-0472">Membrane</keyword>
<comment type="caution">
    <text evidence="2">The sequence shown here is derived from an EMBL/GenBank/DDBJ whole genome shotgun (WGS) entry which is preliminary data.</text>
</comment>
<name>A0ABU1IQV9_9BACL</name>
<keyword evidence="1" id="KW-0812">Transmembrane</keyword>
<sequence>MAVYRGVIGKYAIDTFHLSPLAYGWLDSLREWPGLGLIVLLAVLSRMPAPWLWLLSLMVTAAGL</sequence>
<protein>
    <submittedName>
        <fullName evidence="2">Uncharacterized protein</fullName>
    </submittedName>
</protein>
<accession>A0ABU1IQV9</accession>
<reference evidence="2 3" key="1">
    <citation type="submission" date="2023-07" db="EMBL/GenBank/DDBJ databases">
        <title>Genomic Encyclopedia of Type Strains, Phase IV (KMG-IV): sequencing the most valuable type-strain genomes for metagenomic binning, comparative biology and taxonomic classification.</title>
        <authorList>
            <person name="Goeker M."/>
        </authorList>
    </citation>
    <scope>NUCLEOTIDE SEQUENCE [LARGE SCALE GENOMIC DNA]</scope>
    <source>
        <strain evidence="2 3">DSM 45903</strain>
    </source>
</reference>